<evidence type="ECO:0000313" key="5">
    <source>
        <dbReference type="EMBL" id="GHD06240.1"/>
    </source>
</evidence>
<evidence type="ECO:0000259" key="4">
    <source>
        <dbReference type="PROSITE" id="PS50405"/>
    </source>
</evidence>
<reference evidence="5" key="1">
    <citation type="journal article" date="2014" name="Int. J. Syst. Evol. Microbiol.">
        <title>Complete genome sequence of Corynebacterium casei LMG S-19264T (=DSM 44701T), isolated from a smear-ripened cheese.</title>
        <authorList>
            <consortium name="US DOE Joint Genome Institute (JGI-PGF)"/>
            <person name="Walter F."/>
            <person name="Albersmeier A."/>
            <person name="Kalinowski J."/>
            <person name="Ruckert C."/>
        </authorList>
    </citation>
    <scope>NUCLEOTIDE SEQUENCE</scope>
    <source>
        <strain evidence="5">KCTC 42249</strain>
    </source>
</reference>
<dbReference type="InterPro" id="IPR036282">
    <property type="entry name" value="Glutathione-S-Trfase_C_sf"/>
</dbReference>
<dbReference type="SUPFAM" id="SSF47616">
    <property type="entry name" value="GST C-terminal domain-like"/>
    <property type="match status" value="1"/>
</dbReference>
<dbReference type="FunFam" id="3.40.30.10:FF:000039">
    <property type="entry name" value="Glutathione S-transferase domain"/>
    <property type="match status" value="1"/>
</dbReference>
<organism evidence="5 6">
    <name type="scientific">Tianweitania populi</name>
    <dbReference type="NCBI Taxonomy" id="1607949"/>
    <lineage>
        <taxon>Bacteria</taxon>
        <taxon>Pseudomonadati</taxon>
        <taxon>Pseudomonadota</taxon>
        <taxon>Alphaproteobacteria</taxon>
        <taxon>Hyphomicrobiales</taxon>
        <taxon>Phyllobacteriaceae</taxon>
        <taxon>Tianweitania</taxon>
    </lineage>
</organism>
<dbReference type="EMBL" id="BMZQ01000001">
    <property type="protein sequence ID" value="GHD06240.1"/>
    <property type="molecule type" value="Genomic_DNA"/>
</dbReference>
<dbReference type="Gene3D" id="3.40.30.10">
    <property type="entry name" value="Glutaredoxin"/>
    <property type="match status" value="1"/>
</dbReference>
<dbReference type="PROSITE" id="PS50405">
    <property type="entry name" value="GST_CTER"/>
    <property type="match status" value="1"/>
</dbReference>
<reference evidence="5" key="2">
    <citation type="submission" date="2020-09" db="EMBL/GenBank/DDBJ databases">
        <authorList>
            <person name="Sun Q."/>
            <person name="Kim S."/>
        </authorList>
    </citation>
    <scope>NUCLEOTIDE SEQUENCE</scope>
    <source>
        <strain evidence="5">KCTC 42249</strain>
    </source>
</reference>
<evidence type="ECO:0000256" key="1">
    <source>
        <dbReference type="ARBA" id="ARBA00007409"/>
    </source>
</evidence>
<name>A0A8J3DSG8_9HYPH</name>
<protein>
    <submittedName>
        <fullName evidence="5">Glutathione S-transferase</fullName>
    </submittedName>
</protein>
<sequence>MITLHGRATSSNVQMVAWTLTELGLSFERLDVGGAFGGNDTPEFLAMNPNGYVPVLEIDGLILWESAAIVRYLAAKYGDETFWPSDPAKRAPVDKWAEWIKTTFVSALLTGVFWPIISTKPGEPLPASLDDGIVKLKDVAAILETGVPAEGYFGGADVCFADMVIGTYLFRYFDLPIERAEAPKLRAYYERLTKRPAYAEHVMVSYDTLRAK</sequence>
<dbReference type="InterPro" id="IPR036249">
    <property type="entry name" value="Thioredoxin-like_sf"/>
</dbReference>
<keyword evidence="6" id="KW-1185">Reference proteome</keyword>
<evidence type="ECO:0000256" key="2">
    <source>
        <dbReference type="ARBA" id="ARBA00022679"/>
    </source>
</evidence>
<dbReference type="InterPro" id="IPR040079">
    <property type="entry name" value="Glutathione_S-Trfase"/>
</dbReference>
<comment type="similarity">
    <text evidence="1">Belongs to the GST superfamily.</text>
</comment>
<dbReference type="InterPro" id="IPR004045">
    <property type="entry name" value="Glutathione_S-Trfase_N"/>
</dbReference>
<feature type="domain" description="GST N-terminal" evidence="3">
    <location>
        <begin position="1"/>
        <end position="81"/>
    </location>
</feature>
<dbReference type="Pfam" id="PF13417">
    <property type="entry name" value="GST_N_3"/>
    <property type="match status" value="1"/>
</dbReference>
<feature type="domain" description="GST C-terminal" evidence="4">
    <location>
        <begin position="86"/>
        <end position="212"/>
    </location>
</feature>
<comment type="caution">
    <text evidence="5">The sequence shown here is derived from an EMBL/GenBank/DDBJ whole genome shotgun (WGS) entry which is preliminary data.</text>
</comment>
<accession>A0A8J3DSG8</accession>
<dbReference type="PANTHER" id="PTHR44051:SF19">
    <property type="entry name" value="DISULFIDE-BOND OXIDOREDUCTASE YFCG"/>
    <property type="match status" value="1"/>
</dbReference>
<dbReference type="CDD" id="cd03047">
    <property type="entry name" value="GST_N_2"/>
    <property type="match status" value="1"/>
</dbReference>
<dbReference type="AlphaFoldDB" id="A0A8J3DSG8"/>
<dbReference type="GO" id="GO:0016740">
    <property type="term" value="F:transferase activity"/>
    <property type="evidence" value="ECO:0007669"/>
    <property type="project" value="UniProtKB-KW"/>
</dbReference>
<dbReference type="InterPro" id="IPR010987">
    <property type="entry name" value="Glutathione-S-Trfase_C-like"/>
</dbReference>
<dbReference type="PANTHER" id="PTHR44051">
    <property type="entry name" value="GLUTATHIONE S-TRANSFERASE-RELATED"/>
    <property type="match status" value="1"/>
</dbReference>
<evidence type="ECO:0000259" key="3">
    <source>
        <dbReference type="PROSITE" id="PS50404"/>
    </source>
</evidence>
<dbReference type="SFLD" id="SFLDS00019">
    <property type="entry name" value="Glutathione_Transferase_(cytos"/>
    <property type="match status" value="1"/>
</dbReference>
<dbReference type="SFLD" id="SFLDG00358">
    <property type="entry name" value="Main_(cytGST)"/>
    <property type="match status" value="1"/>
</dbReference>
<dbReference type="SFLD" id="SFLDG01150">
    <property type="entry name" value="Main.1:_Beta-like"/>
    <property type="match status" value="1"/>
</dbReference>
<dbReference type="SUPFAM" id="SSF52833">
    <property type="entry name" value="Thioredoxin-like"/>
    <property type="match status" value="1"/>
</dbReference>
<dbReference type="Proteomes" id="UP000630142">
    <property type="component" value="Unassembled WGS sequence"/>
</dbReference>
<dbReference type="Gene3D" id="1.20.1050.10">
    <property type="match status" value="1"/>
</dbReference>
<keyword evidence="2" id="KW-0808">Transferase</keyword>
<proteinExistence type="inferred from homology"/>
<gene>
    <name evidence="5" type="ORF">GCM10016234_03360</name>
</gene>
<dbReference type="RefSeq" id="WP_189501241.1">
    <property type="nucleotide sequence ID" value="NZ_BMZQ01000001.1"/>
</dbReference>
<evidence type="ECO:0000313" key="6">
    <source>
        <dbReference type="Proteomes" id="UP000630142"/>
    </source>
</evidence>
<dbReference type="PROSITE" id="PS50404">
    <property type="entry name" value="GST_NTER"/>
    <property type="match status" value="1"/>
</dbReference>